<accession>A0A955L573</accession>
<name>A0A955L573_9BACT</name>
<dbReference type="Proteomes" id="UP000783287">
    <property type="component" value="Unassembled WGS sequence"/>
</dbReference>
<keyword evidence="1" id="KW-0812">Transmembrane</keyword>
<evidence type="ECO:0000256" key="1">
    <source>
        <dbReference type="SAM" id="Phobius"/>
    </source>
</evidence>
<reference evidence="2" key="2">
    <citation type="journal article" date="2021" name="Microbiome">
        <title>Successional dynamics and alternative stable states in a saline activated sludge microbial community over 9 years.</title>
        <authorList>
            <person name="Wang Y."/>
            <person name="Ye J."/>
            <person name="Ju F."/>
            <person name="Liu L."/>
            <person name="Boyd J.A."/>
            <person name="Deng Y."/>
            <person name="Parks D.H."/>
            <person name="Jiang X."/>
            <person name="Yin X."/>
            <person name="Woodcroft B.J."/>
            <person name="Tyson G.W."/>
            <person name="Hugenholtz P."/>
            <person name="Polz M.F."/>
            <person name="Zhang T."/>
        </authorList>
    </citation>
    <scope>NUCLEOTIDE SEQUENCE</scope>
    <source>
        <strain evidence="2">HKST-UBA14</strain>
    </source>
</reference>
<dbReference type="AlphaFoldDB" id="A0A955L573"/>
<evidence type="ECO:0000313" key="3">
    <source>
        <dbReference type="Proteomes" id="UP000783287"/>
    </source>
</evidence>
<sequence>MEQTAVPTKTNTPSLGKLNRGGTMSILVFALLLGVVGLLLIYSDSQKNPDEQVNQNDNSISNNLPVSTESFSEVSDELTEVNGSYLSLTMPSNWGIVEYPIETDPGVGELSGDVYGGLTAFNIYDQDNKLIFSLGGVLEETENKCFEIYQFSDTDQNYIDAKVNEAKDLGIAEPEVIMLDDFTEFNLLGDNVRRVGYTLYFDTDNGESFNPACGMDSLLRSYEGLSFAVDEVNSDKYRPVIHDAALENVLIPLDSALNSLVINQ</sequence>
<gene>
    <name evidence="2" type="ORF">KC909_02575</name>
</gene>
<dbReference type="EMBL" id="JAGQLK010000041">
    <property type="protein sequence ID" value="MCA9383227.1"/>
    <property type="molecule type" value="Genomic_DNA"/>
</dbReference>
<keyword evidence="1" id="KW-0472">Membrane</keyword>
<reference evidence="2" key="1">
    <citation type="submission" date="2020-04" db="EMBL/GenBank/DDBJ databases">
        <authorList>
            <person name="Zhang T."/>
        </authorList>
    </citation>
    <scope>NUCLEOTIDE SEQUENCE</scope>
    <source>
        <strain evidence="2">HKST-UBA14</strain>
    </source>
</reference>
<keyword evidence="1" id="KW-1133">Transmembrane helix</keyword>
<proteinExistence type="predicted"/>
<evidence type="ECO:0000313" key="2">
    <source>
        <dbReference type="EMBL" id="MCA9383227.1"/>
    </source>
</evidence>
<protein>
    <submittedName>
        <fullName evidence="2">Uncharacterized protein</fullName>
    </submittedName>
</protein>
<organism evidence="2 3">
    <name type="scientific">Candidatus Dojkabacteria bacterium</name>
    <dbReference type="NCBI Taxonomy" id="2099670"/>
    <lineage>
        <taxon>Bacteria</taxon>
        <taxon>Candidatus Dojkabacteria</taxon>
    </lineage>
</organism>
<feature type="transmembrane region" description="Helical" evidence="1">
    <location>
        <begin position="21"/>
        <end position="42"/>
    </location>
</feature>
<comment type="caution">
    <text evidence="2">The sequence shown here is derived from an EMBL/GenBank/DDBJ whole genome shotgun (WGS) entry which is preliminary data.</text>
</comment>